<reference evidence="1 2" key="1">
    <citation type="journal article" date="2012" name="Science">
        <title>The Paleozoic origin of enzymatic lignin decomposition reconstructed from 31 fungal genomes.</title>
        <authorList>
            <person name="Floudas D."/>
            <person name="Binder M."/>
            <person name="Riley R."/>
            <person name="Barry K."/>
            <person name="Blanchette R.A."/>
            <person name="Henrissat B."/>
            <person name="Martinez A.T."/>
            <person name="Otillar R."/>
            <person name="Spatafora J.W."/>
            <person name="Yadav J.S."/>
            <person name="Aerts A."/>
            <person name="Benoit I."/>
            <person name="Boyd A."/>
            <person name="Carlson A."/>
            <person name="Copeland A."/>
            <person name="Coutinho P.M."/>
            <person name="de Vries R.P."/>
            <person name="Ferreira P."/>
            <person name="Findley K."/>
            <person name="Foster B."/>
            <person name="Gaskell J."/>
            <person name="Glotzer D."/>
            <person name="Gorecki P."/>
            <person name="Heitman J."/>
            <person name="Hesse C."/>
            <person name="Hori C."/>
            <person name="Igarashi K."/>
            <person name="Jurgens J.A."/>
            <person name="Kallen N."/>
            <person name="Kersten P."/>
            <person name="Kohler A."/>
            <person name="Kuees U."/>
            <person name="Kumar T.K.A."/>
            <person name="Kuo A."/>
            <person name="LaButti K."/>
            <person name="Larrondo L.F."/>
            <person name="Lindquist E."/>
            <person name="Ling A."/>
            <person name="Lombard V."/>
            <person name="Lucas S."/>
            <person name="Lundell T."/>
            <person name="Martin R."/>
            <person name="McLaughlin D.J."/>
            <person name="Morgenstern I."/>
            <person name="Morin E."/>
            <person name="Murat C."/>
            <person name="Nagy L.G."/>
            <person name="Nolan M."/>
            <person name="Ohm R.A."/>
            <person name="Patyshakuliyeva A."/>
            <person name="Rokas A."/>
            <person name="Ruiz-Duenas F.J."/>
            <person name="Sabat G."/>
            <person name="Salamov A."/>
            <person name="Samejima M."/>
            <person name="Schmutz J."/>
            <person name="Slot J.C."/>
            <person name="St John F."/>
            <person name="Stenlid J."/>
            <person name="Sun H."/>
            <person name="Sun S."/>
            <person name="Syed K."/>
            <person name="Tsang A."/>
            <person name="Wiebenga A."/>
            <person name="Young D."/>
            <person name="Pisabarro A."/>
            <person name="Eastwood D.C."/>
            <person name="Martin F."/>
            <person name="Cullen D."/>
            <person name="Grigoriev I.V."/>
            <person name="Hibbett D.S."/>
        </authorList>
    </citation>
    <scope>NUCLEOTIDE SEQUENCE</scope>
    <source>
        <strain evidence="2">FP-58527</strain>
    </source>
</reference>
<gene>
    <name evidence="1" type="ORF">FOMPIDRAFT_94599</name>
</gene>
<proteinExistence type="predicted"/>
<sequence>MPHPTAALFDDAYLNVFVPQVQTFYPQVCIPACTDDRREDFILSMCGSALMLGFSAMLNTPQPGTEHPLSAALTAFWDMLSPSEALPHDIILQLSARLQPVPPDFAKLKLQRSSTQQPNSPPAANTAAESDTALPTVVALTSQGSLISMCYLRAFLLTIAFALT</sequence>
<dbReference type="Proteomes" id="UP000015241">
    <property type="component" value="Unassembled WGS sequence"/>
</dbReference>
<protein>
    <submittedName>
        <fullName evidence="1">Uncharacterized protein</fullName>
    </submittedName>
</protein>
<evidence type="ECO:0000313" key="2">
    <source>
        <dbReference type="Proteomes" id="UP000015241"/>
    </source>
</evidence>
<accession>S8DHB1</accession>
<dbReference type="HOGENOM" id="CLU_1622895_0_0_1"/>
<dbReference type="EMBL" id="KE504320">
    <property type="protein sequence ID" value="EPS92926.1"/>
    <property type="molecule type" value="Genomic_DNA"/>
</dbReference>
<keyword evidence="2" id="KW-1185">Reference proteome</keyword>
<evidence type="ECO:0000313" key="1">
    <source>
        <dbReference type="EMBL" id="EPS92926.1"/>
    </source>
</evidence>
<organism evidence="1 2">
    <name type="scientific">Fomitopsis schrenkii</name>
    <name type="common">Brown rot fungus</name>
    <dbReference type="NCBI Taxonomy" id="2126942"/>
    <lineage>
        <taxon>Eukaryota</taxon>
        <taxon>Fungi</taxon>
        <taxon>Dikarya</taxon>
        <taxon>Basidiomycota</taxon>
        <taxon>Agaricomycotina</taxon>
        <taxon>Agaricomycetes</taxon>
        <taxon>Polyporales</taxon>
        <taxon>Fomitopsis</taxon>
    </lineage>
</organism>
<feature type="non-terminal residue" evidence="1">
    <location>
        <position position="164"/>
    </location>
</feature>
<dbReference type="AlphaFoldDB" id="S8DHB1"/>
<name>S8DHB1_FOMSC</name>
<dbReference type="InParanoid" id="S8DHB1"/>